<protein>
    <submittedName>
        <fullName evidence="1">Uncharacterized protein</fullName>
    </submittedName>
</protein>
<dbReference type="AlphaFoldDB" id="A0A2J8ACZ6"/>
<dbReference type="PANTHER" id="PTHR34599">
    <property type="entry name" value="PEROXIDASE-RELATED"/>
    <property type="match status" value="1"/>
</dbReference>
<keyword evidence="2" id="KW-1185">Reference proteome</keyword>
<gene>
    <name evidence="1" type="ORF">TSOC_002886</name>
</gene>
<reference evidence="1 2" key="1">
    <citation type="journal article" date="2017" name="Mol. Biol. Evol.">
        <title>The 4-celled Tetrabaena socialis nuclear genome reveals the essential components for genetic control of cell number at the origin of multicellularity in the volvocine lineage.</title>
        <authorList>
            <person name="Featherston J."/>
            <person name="Arakaki Y."/>
            <person name="Hanschen E.R."/>
            <person name="Ferris P.J."/>
            <person name="Michod R.E."/>
            <person name="Olson B.J.S.C."/>
            <person name="Nozaki H."/>
            <person name="Durand P.M."/>
        </authorList>
    </citation>
    <scope>NUCLEOTIDE SEQUENCE [LARGE SCALE GENOMIC DNA]</scope>
    <source>
        <strain evidence="1 2">NIES-571</strain>
    </source>
</reference>
<dbReference type="OrthoDB" id="1876163at2759"/>
<dbReference type="SUPFAM" id="SSF48317">
    <property type="entry name" value="Acid phosphatase/Vanadium-dependent haloperoxidase"/>
    <property type="match status" value="1"/>
</dbReference>
<accession>A0A2J8ACZ6</accession>
<dbReference type="Gene3D" id="1.10.606.20">
    <property type="match status" value="1"/>
</dbReference>
<dbReference type="InterPro" id="IPR036938">
    <property type="entry name" value="PAP2/HPO_sf"/>
</dbReference>
<proteinExistence type="predicted"/>
<evidence type="ECO:0000313" key="2">
    <source>
        <dbReference type="Proteomes" id="UP000236333"/>
    </source>
</evidence>
<comment type="caution">
    <text evidence="1">The sequence shown here is derived from an EMBL/GenBank/DDBJ whole genome shotgun (WGS) entry which is preliminary data.</text>
</comment>
<sequence length="280" mass="30362">MAPSLKVTPVSPIIPLDRLKDGSSFFANFRPASNSSENVGRYQFTPGQTAARYPQVAYATGYYLSSKDIDTYSNKLSKFALADPEYARQLEQVYWFGSINSTNRSDYDSASPRFWALGSGTGTVAGTWLNISISVLPASTPLIHQARFFKLLASSFWDAGTAWTFHGVRPADPTWTPLLATPAHPEYPSGHQCSTGAAVYVLEAYLGTNFTFSATSSGAPDLGARTYPSFRAAGVEAGDSRLYAGVHFNKSNVDGSELGYNIAKHIHTKHFKGITFADAL</sequence>
<name>A0A2J8ACZ6_9CHLO</name>
<dbReference type="CDD" id="cd03398">
    <property type="entry name" value="PAP2_haloperoxidase"/>
    <property type="match status" value="1"/>
</dbReference>
<dbReference type="EMBL" id="PGGS01000058">
    <property type="protein sequence ID" value="PNH10387.1"/>
    <property type="molecule type" value="Genomic_DNA"/>
</dbReference>
<dbReference type="Proteomes" id="UP000236333">
    <property type="component" value="Unassembled WGS sequence"/>
</dbReference>
<organism evidence="1 2">
    <name type="scientific">Tetrabaena socialis</name>
    <dbReference type="NCBI Taxonomy" id="47790"/>
    <lineage>
        <taxon>Eukaryota</taxon>
        <taxon>Viridiplantae</taxon>
        <taxon>Chlorophyta</taxon>
        <taxon>core chlorophytes</taxon>
        <taxon>Chlorophyceae</taxon>
        <taxon>CS clade</taxon>
        <taxon>Chlamydomonadales</taxon>
        <taxon>Tetrabaenaceae</taxon>
        <taxon>Tetrabaena</taxon>
    </lineage>
</organism>
<evidence type="ECO:0000313" key="1">
    <source>
        <dbReference type="EMBL" id="PNH10387.1"/>
    </source>
</evidence>
<dbReference type="InterPro" id="IPR052559">
    <property type="entry name" value="V-haloperoxidase"/>
</dbReference>
<dbReference type="PANTHER" id="PTHR34599:SF1">
    <property type="entry name" value="PHOSPHATIDIC ACID PHOSPHATASE TYPE 2_HALOPEROXIDASE DOMAIN-CONTAINING PROTEIN"/>
    <property type="match status" value="1"/>
</dbReference>